<dbReference type="AlphaFoldDB" id="A0A0C2J9E9"/>
<accession>A0A0C2J9E9</accession>
<keyword evidence="3" id="KW-1185">Reference proteome</keyword>
<evidence type="ECO:0000256" key="1">
    <source>
        <dbReference type="SAM" id="MobiDB-lite"/>
    </source>
</evidence>
<dbReference type="Proteomes" id="UP000031675">
    <property type="component" value="Unassembled WGS sequence"/>
</dbReference>
<feature type="region of interest" description="Disordered" evidence="1">
    <location>
        <begin position="35"/>
        <end position="60"/>
    </location>
</feature>
<proteinExistence type="predicted"/>
<dbReference type="EMBL" id="JROO01000029">
    <property type="protein sequence ID" value="KIH98111.1"/>
    <property type="molecule type" value="Genomic_DNA"/>
</dbReference>
<organism evidence="2 3">
    <name type="scientific">Streptomonospora alba</name>
    <dbReference type="NCBI Taxonomy" id="183763"/>
    <lineage>
        <taxon>Bacteria</taxon>
        <taxon>Bacillati</taxon>
        <taxon>Actinomycetota</taxon>
        <taxon>Actinomycetes</taxon>
        <taxon>Streptosporangiales</taxon>
        <taxon>Nocardiopsidaceae</taxon>
        <taxon>Streptomonospora</taxon>
    </lineage>
</organism>
<feature type="region of interest" description="Disordered" evidence="1">
    <location>
        <begin position="1"/>
        <end position="21"/>
    </location>
</feature>
<comment type="caution">
    <text evidence="2">The sequence shown here is derived from an EMBL/GenBank/DDBJ whole genome shotgun (WGS) entry which is preliminary data.</text>
</comment>
<sequence>MSFIDTAAHSSRPGRMSINHSANLARLPATVEQVAHPKTPSQCADVDQAVDAQPPAGLSR</sequence>
<gene>
    <name evidence="2" type="ORF">LP52_15620</name>
</gene>
<evidence type="ECO:0000313" key="3">
    <source>
        <dbReference type="Proteomes" id="UP000031675"/>
    </source>
</evidence>
<name>A0A0C2J9E9_9ACTN</name>
<protein>
    <submittedName>
        <fullName evidence="2">Uncharacterized protein</fullName>
    </submittedName>
</protein>
<reference evidence="3" key="1">
    <citation type="journal article" date="2015" name="Chem. Biol.">
        <title>Structure, bioactivity, and resistance mechanism of streptomonomicin, an unusual lasso Peptide from an understudied halophilic actinomycete.</title>
        <authorList>
            <person name="Metelev M."/>
            <person name="Tietz J.I."/>
            <person name="Melby J.O."/>
            <person name="Blair P.M."/>
            <person name="Zhu L."/>
            <person name="Livnat I."/>
            <person name="Severinov K."/>
            <person name="Mitchell D.A."/>
        </authorList>
    </citation>
    <scope>NUCLEOTIDE SEQUENCE [LARGE SCALE GENOMIC DNA]</scope>
    <source>
        <strain evidence="3">YIM 90003</strain>
    </source>
</reference>
<evidence type="ECO:0000313" key="2">
    <source>
        <dbReference type="EMBL" id="KIH98111.1"/>
    </source>
</evidence>